<feature type="transmembrane region" description="Helical" evidence="6">
    <location>
        <begin position="12"/>
        <end position="36"/>
    </location>
</feature>
<comment type="subcellular location">
    <subcellularLocation>
        <location evidence="1">Membrane</location>
        <topology evidence="1">Multi-pass membrane protein</topology>
    </subcellularLocation>
</comment>
<keyword evidence="4 6" id="KW-1133">Transmembrane helix</keyword>
<dbReference type="PANTHER" id="PTHR10778:SF18">
    <property type="entry name" value="SUGAR PHOSPHATE TRANSPORTER DOMAIN-CONTAINING PROTEIN"/>
    <property type="match status" value="1"/>
</dbReference>
<dbReference type="GO" id="GO:0005460">
    <property type="term" value="F:UDP-glucose transmembrane transporter activity"/>
    <property type="evidence" value="ECO:0007669"/>
    <property type="project" value="TreeGrafter"/>
</dbReference>
<protein>
    <submittedName>
        <fullName evidence="7">Uncharacterized protein</fullName>
    </submittedName>
</protein>
<dbReference type="EMBL" id="VJMI01014860">
    <property type="protein sequence ID" value="KAF0736133.1"/>
    <property type="molecule type" value="Genomic_DNA"/>
</dbReference>
<sequence length="252" mass="27515">MSSAKQAAPAAAAAGVLDLLVCIGGIYTCYLSYGIFQEKIFKYRDADGHKFTSTIHRYDIATTSSRLCAWMLLMDNVSFAATFIWVPKNKNVPLSPFAFSAFSYLGAMLCSNEALKYVNYPTQALGKSCKMIPVMLMGVVLGRKKYSWKEYVSVILITAGIVIFQLGKDSSKGSGKQQQTENSVYGLGLLFVSLFLDGLTGSGQEQMVEQHKPSVHQQMLNTNVWAVIYTGIGCVITGHGIQGLNFCLANPE</sequence>
<accession>A0A6A4ZTG8</accession>
<feature type="non-terminal residue" evidence="7">
    <location>
        <position position="252"/>
    </location>
</feature>
<evidence type="ECO:0000313" key="8">
    <source>
        <dbReference type="Proteomes" id="UP000469452"/>
    </source>
</evidence>
<keyword evidence="5 6" id="KW-0472">Membrane</keyword>
<evidence type="ECO:0000256" key="4">
    <source>
        <dbReference type="ARBA" id="ARBA00022989"/>
    </source>
</evidence>
<organism evidence="7 8">
    <name type="scientific">Aphanomyces astaci</name>
    <name type="common">Crayfish plague agent</name>
    <dbReference type="NCBI Taxonomy" id="112090"/>
    <lineage>
        <taxon>Eukaryota</taxon>
        <taxon>Sar</taxon>
        <taxon>Stramenopiles</taxon>
        <taxon>Oomycota</taxon>
        <taxon>Saprolegniomycetes</taxon>
        <taxon>Saprolegniales</taxon>
        <taxon>Verrucalvaceae</taxon>
        <taxon>Aphanomyces</taxon>
    </lineage>
</organism>
<name>A0A6A4ZTG8_APHAT</name>
<dbReference type="VEuPathDB" id="FungiDB:H257_06794"/>
<comment type="caution">
    <text evidence="7">The sequence shown here is derived from an EMBL/GenBank/DDBJ whole genome shotgun (WGS) entry which is preliminary data.</text>
</comment>
<evidence type="ECO:0000256" key="3">
    <source>
        <dbReference type="ARBA" id="ARBA00022692"/>
    </source>
</evidence>
<dbReference type="Proteomes" id="UP000469452">
    <property type="component" value="Unassembled WGS sequence"/>
</dbReference>
<dbReference type="Pfam" id="PF08449">
    <property type="entry name" value="UAA"/>
    <property type="match status" value="1"/>
</dbReference>
<dbReference type="Gene3D" id="1.10.3730.20">
    <property type="match status" value="1"/>
</dbReference>
<dbReference type="AlphaFoldDB" id="A0A6A4ZTG8"/>
<dbReference type="SUPFAM" id="SSF103481">
    <property type="entry name" value="Multidrug resistance efflux transporter EmrE"/>
    <property type="match status" value="1"/>
</dbReference>
<proteinExistence type="predicted"/>
<dbReference type="GO" id="GO:0005459">
    <property type="term" value="F:UDP-galactose transmembrane transporter activity"/>
    <property type="evidence" value="ECO:0007669"/>
    <property type="project" value="TreeGrafter"/>
</dbReference>
<evidence type="ECO:0000256" key="6">
    <source>
        <dbReference type="SAM" id="Phobius"/>
    </source>
</evidence>
<evidence type="ECO:0000256" key="2">
    <source>
        <dbReference type="ARBA" id="ARBA00022448"/>
    </source>
</evidence>
<keyword evidence="3 6" id="KW-0812">Transmembrane</keyword>
<dbReference type="PANTHER" id="PTHR10778">
    <property type="entry name" value="SOLUTE CARRIER FAMILY 35 MEMBER B"/>
    <property type="match status" value="1"/>
</dbReference>
<evidence type="ECO:0000313" key="7">
    <source>
        <dbReference type="EMBL" id="KAF0736133.1"/>
    </source>
</evidence>
<evidence type="ECO:0000256" key="1">
    <source>
        <dbReference type="ARBA" id="ARBA00004141"/>
    </source>
</evidence>
<dbReference type="InterPro" id="IPR013657">
    <property type="entry name" value="SCL35B1-4/HUT1"/>
</dbReference>
<dbReference type="GO" id="GO:0005789">
    <property type="term" value="C:endoplasmic reticulum membrane"/>
    <property type="evidence" value="ECO:0007669"/>
    <property type="project" value="TreeGrafter"/>
</dbReference>
<dbReference type="GO" id="GO:0000139">
    <property type="term" value="C:Golgi membrane"/>
    <property type="evidence" value="ECO:0007669"/>
    <property type="project" value="TreeGrafter"/>
</dbReference>
<keyword evidence="2" id="KW-0813">Transport</keyword>
<reference evidence="7 8" key="1">
    <citation type="submission" date="2019-06" db="EMBL/GenBank/DDBJ databases">
        <title>Genomics analysis of Aphanomyces spp. identifies a new class of oomycete effector associated with host adaptation.</title>
        <authorList>
            <person name="Gaulin E."/>
        </authorList>
    </citation>
    <scope>NUCLEOTIDE SEQUENCE [LARGE SCALE GENOMIC DNA]</scope>
    <source>
        <strain evidence="7 8">E</strain>
    </source>
</reference>
<gene>
    <name evidence="7" type="ORF">AaE_009022</name>
</gene>
<feature type="transmembrane region" description="Helical" evidence="6">
    <location>
        <begin position="148"/>
        <end position="167"/>
    </location>
</feature>
<evidence type="ECO:0000256" key="5">
    <source>
        <dbReference type="ARBA" id="ARBA00023136"/>
    </source>
</evidence>
<dbReference type="InterPro" id="IPR037185">
    <property type="entry name" value="EmrE-like"/>
</dbReference>